<evidence type="ECO:0008006" key="9">
    <source>
        <dbReference type="Google" id="ProtNLM"/>
    </source>
</evidence>
<name>A0A1U9ZSJ2_9ACTN</name>
<evidence type="ECO:0000256" key="6">
    <source>
        <dbReference type="ARBA" id="ARBA00023136"/>
    </source>
</evidence>
<dbReference type="InterPro" id="IPR003688">
    <property type="entry name" value="TraG/VirD4"/>
</dbReference>
<dbReference type="Pfam" id="PF02534">
    <property type="entry name" value="T4SS-DNA_transf"/>
    <property type="match status" value="1"/>
</dbReference>
<dbReference type="InterPro" id="IPR027417">
    <property type="entry name" value="P-loop_NTPase"/>
</dbReference>
<evidence type="ECO:0000256" key="3">
    <source>
        <dbReference type="ARBA" id="ARBA00022475"/>
    </source>
</evidence>
<dbReference type="CDD" id="cd01127">
    <property type="entry name" value="TrwB_TraG_TraD_VirD4"/>
    <property type="match status" value="1"/>
</dbReference>
<evidence type="ECO:0000313" key="7">
    <source>
        <dbReference type="EMBL" id="AQZ60930.1"/>
    </source>
</evidence>
<dbReference type="AlphaFoldDB" id="A0A1U9ZSJ2"/>
<evidence type="ECO:0000256" key="4">
    <source>
        <dbReference type="ARBA" id="ARBA00022692"/>
    </source>
</evidence>
<proteinExistence type="inferred from homology"/>
<comment type="subcellular location">
    <subcellularLocation>
        <location evidence="1">Cell membrane</location>
        <topology evidence="1">Multi-pass membrane protein</topology>
    </subcellularLocation>
</comment>
<dbReference type="RefSeq" id="WP_186404243.1">
    <property type="nucleotide sequence ID" value="NZ_CP017717.1"/>
</dbReference>
<reference evidence="8" key="1">
    <citation type="journal article" date="2017" name="Med. Chem. Commun.">
        <title>Nonomuraea sp. ATCC 55076 harbours the largest actinomycete chromosome to date and the kistamicin biosynthetic gene cluster.</title>
        <authorList>
            <person name="Nazari B."/>
            <person name="Forneris C.C."/>
            <person name="Gibson M.I."/>
            <person name="Moon K."/>
            <person name="Schramma K.R."/>
            <person name="Seyedsayamdost M.R."/>
        </authorList>
    </citation>
    <scope>NUCLEOTIDE SEQUENCE [LARGE SCALE GENOMIC DNA]</scope>
    <source>
        <strain evidence="8">ATCC 55076</strain>
    </source>
</reference>
<dbReference type="KEGG" id="noa:BKM31_04990"/>
<dbReference type="STRING" id="1909395.BKM31_04990"/>
<keyword evidence="5" id="KW-1133">Transmembrane helix</keyword>
<dbReference type="PANTHER" id="PTHR37937">
    <property type="entry name" value="CONJUGATIVE TRANSFER: DNA TRANSPORT"/>
    <property type="match status" value="1"/>
</dbReference>
<evidence type="ECO:0000256" key="1">
    <source>
        <dbReference type="ARBA" id="ARBA00004651"/>
    </source>
</evidence>
<keyword evidence="3" id="KW-1003">Cell membrane</keyword>
<dbReference type="Proteomes" id="UP000190797">
    <property type="component" value="Chromosome"/>
</dbReference>
<dbReference type="GO" id="GO:0005886">
    <property type="term" value="C:plasma membrane"/>
    <property type="evidence" value="ECO:0007669"/>
    <property type="project" value="UniProtKB-SubCell"/>
</dbReference>
<organism evidence="7 8">
    <name type="scientific">[Actinomadura] parvosata subsp. kistnae</name>
    <dbReference type="NCBI Taxonomy" id="1909395"/>
    <lineage>
        <taxon>Bacteria</taxon>
        <taxon>Bacillati</taxon>
        <taxon>Actinomycetota</taxon>
        <taxon>Actinomycetes</taxon>
        <taxon>Streptosporangiales</taxon>
        <taxon>Streptosporangiaceae</taxon>
        <taxon>Nonomuraea</taxon>
    </lineage>
</organism>
<keyword evidence="4" id="KW-0812">Transmembrane</keyword>
<accession>A0A1U9ZSJ2</accession>
<evidence type="ECO:0000256" key="2">
    <source>
        <dbReference type="ARBA" id="ARBA00008806"/>
    </source>
</evidence>
<keyword evidence="8" id="KW-1185">Reference proteome</keyword>
<evidence type="ECO:0000256" key="5">
    <source>
        <dbReference type="ARBA" id="ARBA00022989"/>
    </source>
</evidence>
<gene>
    <name evidence="7" type="ORF">BKM31_04990</name>
</gene>
<dbReference type="Gene3D" id="3.40.50.300">
    <property type="entry name" value="P-loop containing nucleotide triphosphate hydrolases"/>
    <property type="match status" value="1"/>
</dbReference>
<keyword evidence="6" id="KW-0472">Membrane</keyword>
<sequence length="440" mass="49197">MNDWAIILDPDDPGDRRFRVGLGTYGDTVYRAERFRPVLVFGPQRSYKTSGIAVPTILEWEGPAVITSVRRDVLDETFAWRDSMGRVAIFDPSGALKGTRYEAYRYSWDCLDQCRSWDDCVRLGQALTEAGRLGGVTDERFWHALAGQLLAPFLFAGTLGNRTMGEVVDWIRRQEEADARSILEIEANERALASAENTWKRHEKVRDSVYTTASSALRVFDYMDLSVDQPPFLDLDSFIGSQADTLYICAPPDEQEEFRPLFTGLVRTVIRCVYAVNVNAIDAKNDQIKGEDGSQPTVSRAPCPLLLLLDEAGNIAPLENLGTLATTAAGTGIQLVTIFHDLSQMEGLYDRYIAQSIVSNHSATIVLPGIRDQATLSYLEALLTGERVANTREGAWNTPRPIRGMKRGDALMLYENLRPIVLALRSKFTSTEIADRVRYR</sequence>
<dbReference type="PANTHER" id="PTHR37937:SF1">
    <property type="entry name" value="CONJUGATIVE TRANSFER: DNA TRANSPORT"/>
    <property type="match status" value="1"/>
</dbReference>
<protein>
    <recommendedName>
        <fullName evidence="9">TraD/TraG TraM recognition site domain-containing protein</fullName>
    </recommendedName>
</protein>
<dbReference type="SUPFAM" id="SSF52540">
    <property type="entry name" value="P-loop containing nucleoside triphosphate hydrolases"/>
    <property type="match status" value="1"/>
</dbReference>
<evidence type="ECO:0000313" key="8">
    <source>
        <dbReference type="Proteomes" id="UP000190797"/>
    </source>
</evidence>
<comment type="similarity">
    <text evidence="2">Belongs to the VirD4/TraG family.</text>
</comment>
<dbReference type="EMBL" id="CP017717">
    <property type="protein sequence ID" value="AQZ60930.1"/>
    <property type="molecule type" value="Genomic_DNA"/>
</dbReference>
<dbReference type="InterPro" id="IPR051539">
    <property type="entry name" value="T4SS-coupling_protein"/>
</dbReference>